<dbReference type="Proteomes" id="UP000064893">
    <property type="component" value="Chromosome"/>
</dbReference>
<dbReference type="GO" id="GO:0006412">
    <property type="term" value="P:translation"/>
    <property type="evidence" value="ECO:0007669"/>
    <property type="project" value="UniProtKB-UniRule"/>
</dbReference>
<keyword evidence="3 4" id="KW-0378">Hydrolase</keyword>
<dbReference type="GO" id="GO:0042586">
    <property type="term" value="F:peptide deformylase activity"/>
    <property type="evidence" value="ECO:0007669"/>
    <property type="project" value="UniProtKB-UniRule"/>
</dbReference>
<name>A0A0S2HZ01_9BACT</name>
<dbReference type="HAMAP" id="MF_00163">
    <property type="entry name" value="Pep_deformylase"/>
    <property type="match status" value="1"/>
</dbReference>
<dbReference type="GO" id="GO:0046872">
    <property type="term" value="F:metal ion binding"/>
    <property type="evidence" value="ECO:0007669"/>
    <property type="project" value="UniProtKB-KW"/>
</dbReference>
<dbReference type="EMBL" id="CP013118">
    <property type="protein sequence ID" value="ALO15222.1"/>
    <property type="molecule type" value="Genomic_DNA"/>
</dbReference>
<keyword evidence="6" id="KW-1185">Reference proteome</keyword>
<evidence type="ECO:0000313" key="6">
    <source>
        <dbReference type="Proteomes" id="UP000064893"/>
    </source>
</evidence>
<dbReference type="AlphaFoldDB" id="A0A0S2HZ01"/>
<dbReference type="InterPro" id="IPR023635">
    <property type="entry name" value="Peptide_deformylase"/>
</dbReference>
<protein>
    <recommendedName>
        <fullName evidence="4">Peptide deformylase</fullName>
        <shortName evidence="4">PDF</shortName>
        <ecNumber evidence="4">3.5.1.88</ecNumber>
    </recommendedName>
    <alternativeName>
        <fullName evidence="4">Polypeptide deformylase</fullName>
    </alternativeName>
</protein>
<reference evidence="5 6" key="1">
    <citation type="submission" date="2015-11" db="EMBL/GenBank/DDBJ databases">
        <title>Description and complete genome sequence of a novel strain predominating in hypersaline microbial mats and representing a new family of the Bacteriodetes phylum.</title>
        <authorList>
            <person name="Spring S."/>
            <person name="Bunk B."/>
            <person name="Sproer C."/>
            <person name="Klenk H.-P."/>
        </authorList>
    </citation>
    <scope>NUCLEOTIDE SEQUENCE [LARGE SCALE GENOMIC DNA]</scope>
    <source>
        <strain evidence="5 6">L21-Spi-D4</strain>
    </source>
</reference>
<comment type="similarity">
    <text evidence="1 4">Belongs to the polypeptide deformylase family.</text>
</comment>
<dbReference type="STRING" id="1307839.L21SP5_01576"/>
<keyword evidence="4" id="KW-0648">Protein biosynthesis</keyword>
<dbReference type="PATRIC" id="fig|1307839.3.peg.1674"/>
<dbReference type="PANTHER" id="PTHR10458">
    <property type="entry name" value="PEPTIDE DEFORMYLASE"/>
    <property type="match status" value="1"/>
</dbReference>
<proteinExistence type="inferred from homology"/>
<dbReference type="KEGG" id="blq:L21SP5_01576"/>
<evidence type="ECO:0000256" key="3">
    <source>
        <dbReference type="ARBA" id="ARBA00022801"/>
    </source>
</evidence>
<evidence type="ECO:0000256" key="2">
    <source>
        <dbReference type="ARBA" id="ARBA00022723"/>
    </source>
</evidence>
<dbReference type="PANTHER" id="PTHR10458:SF22">
    <property type="entry name" value="PEPTIDE DEFORMYLASE"/>
    <property type="match status" value="1"/>
</dbReference>
<evidence type="ECO:0000256" key="1">
    <source>
        <dbReference type="ARBA" id="ARBA00010759"/>
    </source>
</evidence>
<evidence type="ECO:0000313" key="5">
    <source>
        <dbReference type="EMBL" id="ALO15222.1"/>
    </source>
</evidence>
<feature type="binding site" evidence="4">
    <location>
        <position position="131"/>
    </location>
    <ligand>
        <name>Fe cation</name>
        <dbReference type="ChEBI" id="CHEBI:24875"/>
    </ligand>
</feature>
<sequence length="197" mass="22581">MVLWAIGFSSCDKPNQFTPGQQELIMASDTSQAMRVWSIANTEDSLLLRQKSEPVIPDSTNEVLQTLVHRLYKTVTDSMSLGVGISAPQVGILKQVIWVQRFDKDGFPFEFYLNPQIKQYSKLTQECREGCLSIPDRMDTLNSRSYAILLEYQSMDGQKHVEMVEDFTAVIFQHEIDHLNGILYTDHLQEEMKVTKD</sequence>
<feature type="active site" evidence="4">
    <location>
        <position position="175"/>
    </location>
</feature>
<dbReference type="SUPFAM" id="SSF56420">
    <property type="entry name" value="Peptide deformylase"/>
    <property type="match status" value="1"/>
</dbReference>
<comment type="catalytic activity">
    <reaction evidence="4">
        <text>N-terminal N-formyl-L-methionyl-[peptide] + H2O = N-terminal L-methionyl-[peptide] + formate</text>
        <dbReference type="Rhea" id="RHEA:24420"/>
        <dbReference type="Rhea" id="RHEA-COMP:10639"/>
        <dbReference type="Rhea" id="RHEA-COMP:10640"/>
        <dbReference type="ChEBI" id="CHEBI:15377"/>
        <dbReference type="ChEBI" id="CHEBI:15740"/>
        <dbReference type="ChEBI" id="CHEBI:49298"/>
        <dbReference type="ChEBI" id="CHEBI:64731"/>
        <dbReference type="EC" id="3.5.1.88"/>
    </reaction>
</comment>
<accession>A0A0S2HZ01</accession>
<gene>
    <name evidence="5" type="primary">def_1</name>
    <name evidence="4" type="synonym">def</name>
    <name evidence="5" type="ORF">L21SP5_01576</name>
</gene>
<dbReference type="Gene3D" id="3.90.45.10">
    <property type="entry name" value="Peptide deformylase"/>
    <property type="match status" value="1"/>
</dbReference>
<dbReference type="CDD" id="cd00487">
    <property type="entry name" value="Pep_deformylase"/>
    <property type="match status" value="1"/>
</dbReference>
<dbReference type="EC" id="3.5.1.88" evidence="4"/>
<organism evidence="5 6">
    <name type="scientific">Salinivirga cyanobacteriivorans</name>
    <dbReference type="NCBI Taxonomy" id="1307839"/>
    <lineage>
        <taxon>Bacteria</taxon>
        <taxon>Pseudomonadati</taxon>
        <taxon>Bacteroidota</taxon>
        <taxon>Bacteroidia</taxon>
        <taxon>Bacteroidales</taxon>
        <taxon>Salinivirgaceae</taxon>
        <taxon>Salinivirga</taxon>
    </lineage>
</organism>
<keyword evidence="2 4" id="KW-0479">Metal-binding</keyword>
<dbReference type="InterPro" id="IPR036821">
    <property type="entry name" value="Peptide_deformylase_sf"/>
</dbReference>
<feature type="binding site" evidence="4">
    <location>
        <position position="174"/>
    </location>
    <ligand>
        <name>Fe cation</name>
        <dbReference type="ChEBI" id="CHEBI:24875"/>
    </ligand>
</feature>
<comment type="cofactor">
    <cofactor evidence="4">
        <name>Fe(2+)</name>
        <dbReference type="ChEBI" id="CHEBI:29033"/>
    </cofactor>
    <text evidence="4">Binds 1 Fe(2+) ion.</text>
</comment>
<keyword evidence="4" id="KW-0408">Iron</keyword>
<comment type="function">
    <text evidence="4">Removes the formyl group from the N-terminal Met of newly synthesized proteins. Requires at least a dipeptide for an efficient rate of reaction. N-terminal L-methionine is a prerequisite for activity but the enzyme has broad specificity at other positions.</text>
</comment>
<feature type="binding site" evidence="4">
    <location>
        <position position="178"/>
    </location>
    <ligand>
        <name>Fe cation</name>
        <dbReference type="ChEBI" id="CHEBI:24875"/>
    </ligand>
</feature>
<dbReference type="PIRSF" id="PIRSF004749">
    <property type="entry name" value="Pep_def"/>
    <property type="match status" value="1"/>
</dbReference>
<evidence type="ECO:0000256" key="4">
    <source>
        <dbReference type="HAMAP-Rule" id="MF_00163"/>
    </source>
</evidence>
<dbReference type="PRINTS" id="PR01576">
    <property type="entry name" value="PDEFORMYLASE"/>
</dbReference>
<dbReference type="Pfam" id="PF01327">
    <property type="entry name" value="Pep_deformylase"/>
    <property type="match status" value="1"/>
</dbReference>